<feature type="compositionally biased region" description="Polar residues" evidence="2">
    <location>
        <begin position="1"/>
        <end position="18"/>
    </location>
</feature>
<feature type="region of interest" description="Disordered" evidence="2">
    <location>
        <begin position="272"/>
        <end position="317"/>
    </location>
</feature>
<keyword evidence="4" id="KW-1185">Reference proteome</keyword>
<name>A0ABS8UJH9_DATST</name>
<feature type="region of interest" description="Disordered" evidence="2">
    <location>
        <begin position="1"/>
        <end position="99"/>
    </location>
</feature>
<protein>
    <submittedName>
        <fullName evidence="3">Uncharacterized protein</fullName>
    </submittedName>
</protein>
<dbReference type="EMBL" id="JACEIK010002013">
    <property type="protein sequence ID" value="MCD9558456.1"/>
    <property type="molecule type" value="Genomic_DNA"/>
</dbReference>
<accession>A0ABS8UJH9</accession>
<organism evidence="3 4">
    <name type="scientific">Datura stramonium</name>
    <name type="common">Jimsonweed</name>
    <name type="synonym">Common thornapple</name>
    <dbReference type="NCBI Taxonomy" id="4076"/>
    <lineage>
        <taxon>Eukaryota</taxon>
        <taxon>Viridiplantae</taxon>
        <taxon>Streptophyta</taxon>
        <taxon>Embryophyta</taxon>
        <taxon>Tracheophyta</taxon>
        <taxon>Spermatophyta</taxon>
        <taxon>Magnoliopsida</taxon>
        <taxon>eudicotyledons</taxon>
        <taxon>Gunneridae</taxon>
        <taxon>Pentapetalae</taxon>
        <taxon>asterids</taxon>
        <taxon>lamiids</taxon>
        <taxon>Solanales</taxon>
        <taxon>Solanaceae</taxon>
        <taxon>Solanoideae</taxon>
        <taxon>Datureae</taxon>
        <taxon>Datura</taxon>
    </lineage>
</organism>
<evidence type="ECO:0000313" key="4">
    <source>
        <dbReference type="Proteomes" id="UP000823775"/>
    </source>
</evidence>
<feature type="compositionally biased region" description="Polar residues" evidence="2">
    <location>
        <begin position="89"/>
        <end position="99"/>
    </location>
</feature>
<feature type="compositionally biased region" description="Low complexity" evidence="2">
    <location>
        <begin position="25"/>
        <end position="55"/>
    </location>
</feature>
<proteinExistence type="predicted"/>
<sequence>MAGTTSPSPSTEGNQLSDNLILDAPISSNPSSSPSGTDTHASPSSKIPSPKAVPIDSTILSPGDEKAGGGDTRVTAVSPVVTKAGTDVPQKNGSDFSSKNLFEGALTDSKEGKSNILQSEAEIIEGFITALGAREKDVGEEFPPTEGRRPGSVSDCPFIHDSGEPSSQEALPVVASPKWDGAPTQPDMEIPVTSASLEIAVGVSSPPDDDEVPIHLVFKRKSCTTSRPAVQRSVGTQGGPATRGTIKKSLDLILEKSRQNTLKRCRVTRQTVLDEEAPSSPIVDLDSGTPSQPTNESSKTEKKAHYGGGVSKKGNKPAVVEKYAEGPGAPVVRSKRKHIITKSSKVQRRGTEEIECLTMLVAQKDAEITILKASQSSTVSGELLDLQEENARLKSVSASLKKQLEELTQQMICDQRAANERIDKLLAKL</sequence>
<evidence type="ECO:0000256" key="1">
    <source>
        <dbReference type="SAM" id="Coils"/>
    </source>
</evidence>
<evidence type="ECO:0000313" key="3">
    <source>
        <dbReference type="EMBL" id="MCD9558456.1"/>
    </source>
</evidence>
<reference evidence="3 4" key="1">
    <citation type="journal article" date="2021" name="BMC Genomics">
        <title>Datura genome reveals duplications of psychoactive alkaloid biosynthetic genes and high mutation rate following tissue culture.</title>
        <authorList>
            <person name="Rajewski A."/>
            <person name="Carter-House D."/>
            <person name="Stajich J."/>
            <person name="Litt A."/>
        </authorList>
    </citation>
    <scope>NUCLEOTIDE SEQUENCE [LARGE SCALE GENOMIC DNA]</scope>
    <source>
        <strain evidence="3">AR-01</strain>
    </source>
</reference>
<dbReference type="Proteomes" id="UP000823775">
    <property type="component" value="Unassembled WGS sequence"/>
</dbReference>
<keyword evidence="1" id="KW-0175">Coiled coil</keyword>
<feature type="region of interest" description="Disordered" evidence="2">
    <location>
        <begin position="134"/>
        <end position="171"/>
    </location>
</feature>
<gene>
    <name evidence="3" type="ORF">HAX54_015836</name>
</gene>
<feature type="compositionally biased region" description="Polar residues" evidence="2">
    <location>
        <begin position="288"/>
        <end position="297"/>
    </location>
</feature>
<comment type="caution">
    <text evidence="3">The sequence shown here is derived from an EMBL/GenBank/DDBJ whole genome shotgun (WGS) entry which is preliminary data.</text>
</comment>
<evidence type="ECO:0000256" key="2">
    <source>
        <dbReference type="SAM" id="MobiDB-lite"/>
    </source>
</evidence>
<feature type="region of interest" description="Disordered" evidence="2">
    <location>
        <begin position="225"/>
        <end position="244"/>
    </location>
</feature>
<feature type="coiled-coil region" evidence="1">
    <location>
        <begin position="383"/>
        <end position="410"/>
    </location>
</feature>